<accession>A0A6A5H6U6</accession>
<dbReference type="Proteomes" id="UP000483820">
    <property type="component" value="Chromosome III"/>
</dbReference>
<organism evidence="2 3">
    <name type="scientific">Caenorhabditis remanei</name>
    <name type="common">Caenorhabditis vulgaris</name>
    <dbReference type="NCBI Taxonomy" id="31234"/>
    <lineage>
        <taxon>Eukaryota</taxon>
        <taxon>Metazoa</taxon>
        <taxon>Ecdysozoa</taxon>
        <taxon>Nematoda</taxon>
        <taxon>Chromadorea</taxon>
        <taxon>Rhabditida</taxon>
        <taxon>Rhabditina</taxon>
        <taxon>Rhabditomorpha</taxon>
        <taxon>Rhabditoidea</taxon>
        <taxon>Rhabditidae</taxon>
        <taxon>Peloderinae</taxon>
        <taxon>Caenorhabditis</taxon>
    </lineage>
</organism>
<proteinExistence type="predicted"/>
<dbReference type="RefSeq" id="XP_003111529.2">
    <property type="nucleotide sequence ID" value="XM_003111481.2"/>
</dbReference>
<evidence type="ECO:0000256" key="1">
    <source>
        <dbReference type="SAM" id="SignalP"/>
    </source>
</evidence>
<sequence>MMNRYFILSFCIFFLFVSRQVSASSGVTYCENDLATKCQDSCSFKKCVMGSCRSSVNSGSPTCICGMCYGGLGQPNGPFVMNEDTGNLSS</sequence>
<feature type="chain" id="PRO_5025526769" description="EGF-like domain-containing protein" evidence="1">
    <location>
        <begin position="24"/>
        <end position="90"/>
    </location>
</feature>
<feature type="signal peptide" evidence="1">
    <location>
        <begin position="1"/>
        <end position="23"/>
    </location>
</feature>
<protein>
    <recommendedName>
        <fullName evidence="4">EGF-like domain-containing protein</fullName>
    </recommendedName>
</protein>
<dbReference type="KEGG" id="crq:GCK72_011042"/>
<gene>
    <name evidence="2" type="ORF">GCK72_011042</name>
</gene>
<dbReference type="EMBL" id="WUAV01000003">
    <property type="protein sequence ID" value="KAF1762779.1"/>
    <property type="molecule type" value="Genomic_DNA"/>
</dbReference>
<evidence type="ECO:0000313" key="3">
    <source>
        <dbReference type="Proteomes" id="UP000483820"/>
    </source>
</evidence>
<dbReference type="CTD" id="9812555"/>
<dbReference type="AlphaFoldDB" id="A0A6A5H6U6"/>
<reference evidence="2 3" key="1">
    <citation type="submission" date="2019-12" db="EMBL/GenBank/DDBJ databases">
        <title>Chromosome-level assembly of the Caenorhabditis remanei genome.</title>
        <authorList>
            <person name="Teterina A.A."/>
            <person name="Willis J.H."/>
            <person name="Phillips P.C."/>
        </authorList>
    </citation>
    <scope>NUCLEOTIDE SEQUENCE [LARGE SCALE GENOMIC DNA]</scope>
    <source>
        <strain evidence="2 3">PX506</strain>
        <tissue evidence="2">Whole organism</tissue>
    </source>
</reference>
<comment type="caution">
    <text evidence="2">The sequence shown here is derived from an EMBL/GenBank/DDBJ whole genome shotgun (WGS) entry which is preliminary data.</text>
</comment>
<name>A0A6A5H6U6_CAERE</name>
<keyword evidence="1" id="KW-0732">Signal</keyword>
<dbReference type="GeneID" id="9812555"/>
<evidence type="ECO:0000313" key="2">
    <source>
        <dbReference type="EMBL" id="KAF1762779.1"/>
    </source>
</evidence>
<evidence type="ECO:0008006" key="4">
    <source>
        <dbReference type="Google" id="ProtNLM"/>
    </source>
</evidence>